<comment type="caution">
    <text evidence="1">The sequence shown here is derived from an EMBL/GenBank/DDBJ whole genome shotgun (WGS) entry which is preliminary data.</text>
</comment>
<dbReference type="EMBL" id="JANDWU010000066">
    <property type="protein sequence ID" value="MCP9550939.1"/>
    <property type="molecule type" value="Genomic_DNA"/>
</dbReference>
<evidence type="ECO:0000313" key="1">
    <source>
        <dbReference type="EMBL" id="MCP9550939.1"/>
    </source>
</evidence>
<dbReference type="RefSeq" id="WP_218421366.1">
    <property type="nucleotide sequence ID" value="NZ_CP152346.1"/>
</dbReference>
<dbReference type="Proteomes" id="UP001205506">
    <property type="component" value="Unassembled WGS sequence"/>
</dbReference>
<sequence>MKYIELFWNRLKNASGNQNAIFNPEFQMLGKKLTYSPAIQGYWKGMVLYNSSAAYGGTIFWRPVSNFIIKGVNLNRNFRKVNGSKNKPL</sequence>
<proteinExistence type="predicted"/>
<dbReference type="AlphaFoldDB" id="A0AAW5IGE5"/>
<gene>
    <name evidence="1" type="ORF">NNC68_15955</name>
</gene>
<organism evidence="1 2">
    <name type="scientific">Segatella copri</name>
    <dbReference type="NCBI Taxonomy" id="165179"/>
    <lineage>
        <taxon>Bacteria</taxon>
        <taxon>Pseudomonadati</taxon>
        <taxon>Bacteroidota</taxon>
        <taxon>Bacteroidia</taxon>
        <taxon>Bacteroidales</taxon>
        <taxon>Prevotellaceae</taxon>
        <taxon>Segatella</taxon>
    </lineage>
</organism>
<name>A0AAW5IGE5_9BACT</name>
<protein>
    <submittedName>
        <fullName evidence="1">Uncharacterized protein</fullName>
    </submittedName>
</protein>
<evidence type="ECO:0000313" key="2">
    <source>
        <dbReference type="Proteomes" id="UP001205506"/>
    </source>
</evidence>
<accession>A0AAW5IGE5</accession>
<reference evidence="1" key="1">
    <citation type="submission" date="2022-07" db="EMBL/GenBank/DDBJ databases">
        <title>Prevotella copri.</title>
        <authorList>
            <person name="Yang C."/>
        </authorList>
    </citation>
    <scope>NUCLEOTIDE SEQUENCE</scope>
    <source>
        <strain evidence="1">HF1805</strain>
    </source>
</reference>